<protein>
    <recommendedName>
        <fullName evidence="3">Type II toxin-antitoxin system PemK/MazF family toxin</fullName>
    </recommendedName>
</protein>
<reference evidence="1 2" key="1">
    <citation type="submission" date="2019-07" db="EMBL/GenBank/DDBJ databases">
        <title>Whole genome shotgun sequence of Lactobacillus zymae NBRC 107157.</title>
        <authorList>
            <person name="Hosoyama A."/>
            <person name="Uohara A."/>
            <person name="Ohji S."/>
            <person name="Ichikawa N."/>
        </authorList>
    </citation>
    <scope>NUCLEOTIDE SEQUENCE [LARGE SCALE GENOMIC DNA]</scope>
    <source>
        <strain evidence="1 2">NBRC 107157</strain>
    </source>
</reference>
<dbReference type="Proteomes" id="UP000321794">
    <property type="component" value="Unassembled WGS sequence"/>
</dbReference>
<name>A0ABQ0X2Z2_9LACO</name>
<evidence type="ECO:0000313" key="2">
    <source>
        <dbReference type="Proteomes" id="UP000321794"/>
    </source>
</evidence>
<keyword evidence="2" id="KW-1185">Reference proteome</keyword>
<evidence type="ECO:0008006" key="3">
    <source>
        <dbReference type="Google" id="ProtNLM"/>
    </source>
</evidence>
<dbReference type="Gene3D" id="2.30.30.110">
    <property type="match status" value="1"/>
</dbReference>
<gene>
    <name evidence="1" type="ORF">LZY01_18700</name>
</gene>
<accession>A0ABQ0X2Z2</accession>
<comment type="caution">
    <text evidence="1">The sequence shown here is derived from an EMBL/GenBank/DDBJ whole genome shotgun (WGS) entry which is preliminary data.</text>
</comment>
<dbReference type="SUPFAM" id="SSF50118">
    <property type="entry name" value="Cell growth inhibitor/plasmid maintenance toxic component"/>
    <property type="match status" value="1"/>
</dbReference>
<organism evidence="1 2">
    <name type="scientific">Levilactobacillus zymae</name>
    <dbReference type="NCBI Taxonomy" id="267363"/>
    <lineage>
        <taxon>Bacteria</taxon>
        <taxon>Bacillati</taxon>
        <taxon>Bacillota</taxon>
        <taxon>Bacilli</taxon>
        <taxon>Lactobacillales</taxon>
        <taxon>Lactobacillaceae</taxon>
        <taxon>Levilactobacillus</taxon>
    </lineage>
</organism>
<evidence type="ECO:0000313" key="1">
    <source>
        <dbReference type="EMBL" id="GEO72702.1"/>
    </source>
</evidence>
<dbReference type="InterPro" id="IPR011067">
    <property type="entry name" value="Plasmid_toxin/cell-grow_inhib"/>
</dbReference>
<proteinExistence type="predicted"/>
<dbReference type="RefSeq" id="WP_057730061.1">
    <property type="nucleotide sequence ID" value="NZ_BJZK01000026.1"/>
</dbReference>
<sequence length="128" mass="14714">MIPINPESFGNLELNDLIMIHLPYTMTSKGQVKHFNRPALVLLLKNNRAIVFRCTSRFSTKTPAIQARYYKINDWLAAGLKKQSYIDVGRAYSINISAILRQHPIGKLTLNDQLGLQEFLATWRNQQK</sequence>
<dbReference type="EMBL" id="BJZK01000026">
    <property type="protein sequence ID" value="GEO72702.1"/>
    <property type="molecule type" value="Genomic_DNA"/>
</dbReference>